<evidence type="ECO:0000259" key="14">
    <source>
        <dbReference type="Pfam" id="PF00850"/>
    </source>
</evidence>
<evidence type="ECO:0000256" key="8">
    <source>
        <dbReference type="ARBA" id="ARBA00061569"/>
    </source>
</evidence>
<keyword evidence="12" id="KW-0479">Metal-binding</keyword>
<evidence type="ECO:0000256" key="3">
    <source>
        <dbReference type="ARBA" id="ARBA00022801"/>
    </source>
</evidence>
<dbReference type="InterPro" id="IPR037138">
    <property type="entry name" value="His_deacetylse_dom_sf"/>
</dbReference>
<keyword evidence="7 9" id="KW-0539">Nucleus</keyword>
<dbReference type="EC" id="3.5.1.98" evidence="2 9"/>
<feature type="compositionally biased region" description="Basic and acidic residues" evidence="13">
    <location>
        <begin position="431"/>
        <end position="445"/>
    </location>
</feature>
<comment type="subcellular location">
    <subcellularLocation>
        <location evidence="1 9">Nucleus</location>
    </subcellularLocation>
</comment>
<accession>A0A8H7PVH6</accession>
<dbReference type="Gene3D" id="3.40.800.20">
    <property type="entry name" value="Histone deacetylase domain"/>
    <property type="match status" value="1"/>
</dbReference>
<evidence type="ECO:0000313" key="16">
    <source>
        <dbReference type="Proteomes" id="UP000654370"/>
    </source>
</evidence>
<feature type="domain" description="Histone deacetylase" evidence="14">
    <location>
        <begin position="57"/>
        <end position="348"/>
    </location>
</feature>
<keyword evidence="3 9" id="KW-0378">Hydrolase</keyword>
<dbReference type="PANTHER" id="PTHR10625">
    <property type="entry name" value="HISTONE DEACETYLASE HDAC1-RELATED"/>
    <property type="match status" value="1"/>
</dbReference>
<dbReference type="InterPro" id="IPR003084">
    <property type="entry name" value="HDAC_I/II"/>
</dbReference>
<dbReference type="GO" id="GO:0046872">
    <property type="term" value="F:metal ion binding"/>
    <property type="evidence" value="ECO:0007669"/>
    <property type="project" value="UniProtKB-KW"/>
</dbReference>
<proteinExistence type="inferred from homology"/>
<dbReference type="SUPFAM" id="SSF52768">
    <property type="entry name" value="Arginase/deacetylase"/>
    <property type="match status" value="1"/>
</dbReference>
<evidence type="ECO:0000256" key="7">
    <source>
        <dbReference type="ARBA" id="ARBA00023242"/>
    </source>
</evidence>
<dbReference type="OrthoDB" id="1918432at2759"/>
<evidence type="ECO:0000256" key="10">
    <source>
        <dbReference type="PIRSR" id="PIRSR037913-1"/>
    </source>
</evidence>
<evidence type="ECO:0000256" key="9">
    <source>
        <dbReference type="PIRNR" id="PIRNR037913"/>
    </source>
</evidence>
<dbReference type="InterPro" id="IPR000286">
    <property type="entry name" value="HDACs"/>
</dbReference>
<dbReference type="PANTHER" id="PTHR10625:SF36">
    <property type="entry name" value="HISTONE DEACETYLASE 3"/>
    <property type="match status" value="1"/>
</dbReference>
<gene>
    <name evidence="15" type="ORF">INT43_004048</name>
</gene>
<keyword evidence="16" id="KW-1185">Reference proteome</keyword>
<evidence type="ECO:0000256" key="2">
    <source>
        <dbReference type="ARBA" id="ARBA00012111"/>
    </source>
</evidence>
<keyword evidence="5 9" id="KW-0805">Transcription regulation</keyword>
<feature type="binding site" evidence="11">
    <location>
        <position position="178"/>
    </location>
    <ligand>
        <name>substrate</name>
    </ligand>
</feature>
<comment type="catalytic activity">
    <reaction evidence="9">
        <text>N(6)-acetyl-L-lysyl-[histone] + H2O = L-lysyl-[histone] + acetate</text>
        <dbReference type="Rhea" id="RHEA:58196"/>
        <dbReference type="Rhea" id="RHEA-COMP:9845"/>
        <dbReference type="Rhea" id="RHEA-COMP:11338"/>
        <dbReference type="ChEBI" id="CHEBI:15377"/>
        <dbReference type="ChEBI" id="CHEBI:29969"/>
        <dbReference type="ChEBI" id="CHEBI:30089"/>
        <dbReference type="ChEBI" id="CHEBI:61930"/>
        <dbReference type="EC" id="3.5.1.98"/>
    </reaction>
</comment>
<evidence type="ECO:0000256" key="4">
    <source>
        <dbReference type="ARBA" id="ARBA00022853"/>
    </source>
</evidence>
<dbReference type="GO" id="GO:0034967">
    <property type="term" value="C:Set3 complex"/>
    <property type="evidence" value="ECO:0007669"/>
    <property type="project" value="UniProtKB-ARBA"/>
</dbReference>
<feature type="active site" description="Proton acceptor" evidence="10">
    <location>
        <position position="170"/>
    </location>
</feature>
<reference evidence="15" key="1">
    <citation type="submission" date="2020-12" db="EMBL/GenBank/DDBJ databases">
        <title>Metabolic potential, ecology and presence of endohyphal bacteria is reflected in genomic diversity of Mucoromycotina.</title>
        <authorList>
            <person name="Muszewska A."/>
            <person name="Okrasinska A."/>
            <person name="Steczkiewicz K."/>
            <person name="Drgas O."/>
            <person name="Orlowska M."/>
            <person name="Perlinska-Lenart U."/>
            <person name="Aleksandrzak-Piekarczyk T."/>
            <person name="Szatraj K."/>
            <person name="Zielenkiewicz U."/>
            <person name="Pilsyk S."/>
            <person name="Malc E."/>
            <person name="Mieczkowski P."/>
            <person name="Kruszewska J.S."/>
            <person name="Biernat P."/>
            <person name="Pawlowska J."/>
        </authorList>
    </citation>
    <scope>NUCLEOTIDE SEQUENCE</scope>
    <source>
        <strain evidence="15">WA0000067209</strain>
    </source>
</reference>
<feature type="binding site" evidence="12">
    <location>
        <position position="205"/>
    </location>
    <ligand>
        <name>a divalent metal cation</name>
        <dbReference type="ChEBI" id="CHEBI:60240"/>
    </ligand>
</feature>
<dbReference type="EMBL" id="JAEPQZ010000006">
    <property type="protein sequence ID" value="KAG2180259.1"/>
    <property type="molecule type" value="Genomic_DNA"/>
</dbReference>
<feature type="binding site" evidence="11">
    <location>
        <position position="333"/>
    </location>
    <ligand>
        <name>substrate</name>
    </ligand>
</feature>
<dbReference type="FunFam" id="3.40.800.20:FF:000007">
    <property type="entry name" value="Histone deacetylase"/>
    <property type="match status" value="1"/>
</dbReference>
<dbReference type="InterPro" id="IPR023696">
    <property type="entry name" value="Ureohydrolase_dom_sf"/>
</dbReference>
<feature type="binding site" evidence="12">
    <location>
        <position position="294"/>
    </location>
    <ligand>
        <name>a divalent metal cation</name>
        <dbReference type="ChEBI" id="CHEBI:60240"/>
    </ligand>
</feature>
<dbReference type="PIRSF" id="PIRSF037913">
    <property type="entry name" value="His_deacetylse_1"/>
    <property type="match status" value="1"/>
</dbReference>
<evidence type="ECO:0000256" key="1">
    <source>
        <dbReference type="ARBA" id="ARBA00004123"/>
    </source>
</evidence>
<dbReference type="InterPro" id="IPR023801">
    <property type="entry name" value="His_deacetylse_dom"/>
</dbReference>
<feature type="binding site" evidence="12">
    <location>
        <position position="207"/>
    </location>
    <ligand>
        <name>a divalent metal cation</name>
        <dbReference type="ChEBI" id="CHEBI:60240"/>
    </ligand>
</feature>
<keyword evidence="6 9" id="KW-0804">Transcription</keyword>
<dbReference type="GO" id="GO:0141221">
    <property type="term" value="F:histone deacetylase activity, hydrolytic mechanism"/>
    <property type="evidence" value="ECO:0007669"/>
    <property type="project" value="UniProtKB-EC"/>
</dbReference>
<evidence type="ECO:0000256" key="5">
    <source>
        <dbReference type="ARBA" id="ARBA00023015"/>
    </source>
</evidence>
<evidence type="ECO:0000256" key="13">
    <source>
        <dbReference type="SAM" id="MobiDB-lite"/>
    </source>
</evidence>
<dbReference type="GO" id="GO:0070210">
    <property type="term" value="C:Rpd3L-Expanded complex"/>
    <property type="evidence" value="ECO:0007669"/>
    <property type="project" value="TreeGrafter"/>
</dbReference>
<comment type="similarity">
    <text evidence="8 9">Belongs to the histone deacetylase family. HD Type 1 subfamily.</text>
</comment>
<feature type="binding site" evidence="11">
    <location>
        <position position="128"/>
    </location>
    <ligand>
        <name>substrate</name>
    </ligand>
</feature>
<evidence type="ECO:0000313" key="15">
    <source>
        <dbReference type="EMBL" id="KAG2180259.1"/>
    </source>
</evidence>
<evidence type="ECO:0000256" key="11">
    <source>
        <dbReference type="PIRSR" id="PIRSR037913-2"/>
    </source>
</evidence>
<name>A0A8H7PVH6_MORIS</name>
<dbReference type="AlphaFoldDB" id="A0A8H7PVH6"/>
<dbReference type="Proteomes" id="UP000654370">
    <property type="component" value="Unassembled WGS sequence"/>
</dbReference>
<dbReference type="Pfam" id="PF00850">
    <property type="entry name" value="Hist_deacetyl"/>
    <property type="match status" value="1"/>
</dbReference>
<dbReference type="PRINTS" id="PR01271">
    <property type="entry name" value="HISDACETLASE"/>
</dbReference>
<evidence type="ECO:0000256" key="6">
    <source>
        <dbReference type="ARBA" id="ARBA00023163"/>
    </source>
</evidence>
<sequence>MGRRNQSDEATFTDNSKSARKAKHYEPATYRLAPHSKTRVAYFHDEGVGNYHYGERHPMKPHRLTLTNHLVLKYGLHNKMEVFQPRKATDQEITDFHAHDYIDFLKRVTPDNAENFAKYFQRFNIGDDCPIFDGMYDFCQTYAGATIEAARKLIAGGADICINWSGGLHHAKRCEASGFCYVNDIVLGVLELLKHFPRVLYIDIDIHHGDGVQEAFYTTDRVMTVSFHKYNGDFFPATGHFDEIGSSLGKYYSVNVPLRDGIEDSSYIWLFRQVMEAVINTFKPSAIVLQCGADSLGCDRLGCFNLSIEAHGKCVQFIKSFGIPLLVLGGGGYTIRNVARCWTYETSILVDTEVSNDLPDNEYREFFKPDYQLHPHLSGRLENQNDRHYLNRLRQRVLEHLRYLDGAPSIQMQEIPPDIQGFLEDGEDEQREAKEDTESHKDSRADGGQVEVIGEWFEDDLDNDGEAKDGESRNVLWRAEPGTPAESTDIEV</sequence>
<comment type="caution">
    <text evidence="15">The sequence shown here is derived from an EMBL/GenBank/DDBJ whole genome shotgun (WGS) entry which is preliminary data.</text>
</comment>
<keyword evidence="4 9" id="KW-0156">Chromatin regulator</keyword>
<dbReference type="PRINTS" id="PR01270">
    <property type="entry name" value="HDASUPER"/>
</dbReference>
<feature type="region of interest" description="Disordered" evidence="13">
    <location>
        <begin position="427"/>
        <end position="492"/>
    </location>
</feature>
<feature type="region of interest" description="Disordered" evidence="13">
    <location>
        <begin position="1"/>
        <end position="23"/>
    </location>
</feature>
<protein>
    <recommendedName>
        <fullName evidence="2 9">Histone deacetylase</fullName>
        <ecNumber evidence="2 9">3.5.1.98</ecNumber>
    </recommendedName>
</protein>
<evidence type="ECO:0000256" key="12">
    <source>
        <dbReference type="PIRSR" id="PIRSR037913-3"/>
    </source>
</evidence>
<dbReference type="GO" id="GO:0040029">
    <property type="term" value="P:epigenetic regulation of gene expression"/>
    <property type="evidence" value="ECO:0007669"/>
    <property type="project" value="TreeGrafter"/>
</dbReference>
<organism evidence="15 16">
    <name type="scientific">Mortierella isabellina</name>
    <name type="common">Filamentous fungus</name>
    <name type="synonym">Umbelopsis isabellina</name>
    <dbReference type="NCBI Taxonomy" id="91625"/>
    <lineage>
        <taxon>Eukaryota</taxon>
        <taxon>Fungi</taxon>
        <taxon>Fungi incertae sedis</taxon>
        <taxon>Mucoromycota</taxon>
        <taxon>Mucoromycotina</taxon>
        <taxon>Umbelopsidomycetes</taxon>
        <taxon>Umbelopsidales</taxon>
        <taxon>Umbelopsidaceae</taxon>
        <taxon>Umbelopsis</taxon>
    </lineage>
</organism>